<keyword evidence="2" id="KW-1185">Reference proteome</keyword>
<proteinExistence type="predicted"/>
<organism evidence="1 2">
    <name type="scientific">Sporomusa sphaeroides DSM 2875</name>
    <dbReference type="NCBI Taxonomy" id="1337886"/>
    <lineage>
        <taxon>Bacteria</taxon>
        <taxon>Bacillati</taxon>
        <taxon>Bacillota</taxon>
        <taxon>Negativicutes</taxon>
        <taxon>Selenomonadales</taxon>
        <taxon>Sporomusaceae</taxon>
        <taxon>Sporomusa</taxon>
    </lineage>
</organism>
<evidence type="ECO:0000313" key="1">
    <source>
        <dbReference type="EMBL" id="CVK19295.1"/>
    </source>
</evidence>
<dbReference type="EMBL" id="FCOW01000009">
    <property type="protein sequence ID" value="CVK19295.1"/>
    <property type="molecule type" value="Genomic_DNA"/>
</dbReference>
<reference evidence="1 2" key="1">
    <citation type="submission" date="2016-01" db="EMBL/GenBank/DDBJ databases">
        <authorList>
            <person name="Brown R."/>
        </authorList>
    </citation>
    <scope>NUCLEOTIDE SEQUENCE [LARGE SCALE GENOMIC DNA]</scope>
    <source>
        <strain evidence="1">Sporomusa sphaeroides DSM 2875</strain>
    </source>
</reference>
<evidence type="ECO:0000313" key="2">
    <source>
        <dbReference type="Proteomes" id="UP000245702"/>
    </source>
</evidence>
<protein>
    <submittedName>
        <fullName evidence="1">Uncharacterized protein</fullName>
    </submittedName>
</protein>
<accession>A0ABP2C4G0</accession>
<comment type="caution">
    <text evidence="1">The sequence shown here is derived from an EMBL/GenBank/DDBJ whole genome shotgun (WGS) entry which is preliminary data.</text>
</comment>
<gene>
    <name evidence="1" type="ORF">SSPH_01945</name>
</gene>
<name>A0ABP2C4G0_9FIRM</name>
<dbReference type="Proteomes" id="UP000245702">
    <property type="component" value="Unassembled WGS sequence"/>
</dbReference>
<sequence length="83" mass="9735">MYTLTKNYWGRIYGAQSFTIFFDGGKRRNNLIYNAALIIFPVRIIELLYEAKSDQQIGEELYKHLGILFSVSCQFRKELFTDG</sequence>